<protein>
    <submittedName>
        <fullName evidence="2">PDZ/DHR/GLGF domain protein</fullName>
    </submittedName>
</protein>
<dbReference type="Gene3D" id="2.30.42.10">
    <property type="match status" value="1"/>
</dbReference>
<accession>F0SR63</accession>
<dbReference type="SMART" id="SM00228">
    <property type="entry name" value="PDZ"/>
    <property type="match status" value="1"/>
</dbReference>
<dbReference type="InterPro" id="IPR024983">
    <property type="entry name" value="CHAT_dom"/>
</dbReference>
<evidence type="ECO:0000313" key="3">
    <source>
        <dbReference type="Proteomes" id="UP000006860"/>
    </source>
</evidence>
<name>F0SR63_RUBBR</name>
<dbReference type="SUPFAM" id="SSF50156">
    <property type="entry name" value="PDZ domain-like"/>
    <property type="match status" value="1"/>
</dbReference>
<sequence>MKGEIARLHTVVRQLEADRLTSEVTTAVVDRIQERERSVNSELTNLENQLRQKYGRTPLTSLSVDAIQDQLDSQTAVVGWLSGKPNRAVILRRTGDPTWLTLSPSEVSGEMKLVATGLSRGLKLASDNGKSADSDIQLSIERIKTVVWDPVHEALSSDDGDSVRQVVVLPSPLLQQIPLEVLAGDDYVVSYCPSATLLVELCNRVDGQASGLLAVGDPKFRVDDASPPESVAGVRVNKVVEGSVAESAGVKPGDVIVAIDGRRLESPEELLSAVQSIAGKDRPAAVEIWSHGQTRTAQIPSPAAGQPFGIQYHRIPANRLLEAERRVNDRVSELQRKAVWNELPGTRAEILAISRTFAEANMPTISFLGEKATASQISSLSDAHSLRRYRFIHFATHGVANAVFPMQSRLILSAESDEAGVVAPEPWRSHPASELSAEGILASWDLDADLVTLSACQSALGRPIDGEGYLGFTQALLLAGSRSLVLSLWNVDDVATALLMHRFYQNLLAVHADLVRPLSKAESLHEAKVWLRSLKRDQVLQECTKLDLPMVPVPPGDHPYEAPQFWAAFILIGDPG</sequence>
<dbReference type="STRING" id="756272.Plabr_3718"/>
<dbReference type="eggNOG" id="COG4995">
    <property type="taxonomic scope" value="Bacteria"/>
</dbReference>
<dbReference type="PROSITE" id="PS50106">
    <property type="entry name" value="PDZ"/>
    <property type="match status" value="1"/>
</dbReference>
<dbReference type="Proteomes" id="UP000006860">
    <property type="component" value="Chromosome"/>
</dbReference>
<proteinExistence type="predicted"/>
<dbReference type="HOGENOM" id="CLU_473179_0_0_0"/>
<feature type="domain" description="PDZ" evidence="1">
    <location>
        <begin position="198"/>
        <end position="266"/>
    </location>
</feature>
<reference evidence="3" key="1">
    <citation type="submission" date="2011-02" db="EMBL/GenBank/DDBJ databases">
        <title>The complete genome of Planctomyces brasiliensis DSM 5305.</title>
        <authorList>
            <person name="Lucas S."/>
            <person name="Copeland A."/>
            <person name="Lapidus A."/>
            <person name="Bruce D."/>
            <person name="Goodwin L."/>
            <person name="Pitluck S."/>
            <person name="Kyrpides N."/>
            <person name="Mavromatis K."/>
            <person name="Pagani I."/>
            <person name="Ivanova N."/>
            <person name="Ovchinnikova G."/>
            <person name="Lu M."/>
            <person name="Detter J.C."/>
            <person name="Han C."/>
            <person name="Land M."/>
            <person name="Hauser L."/>
            <person name="Markowitz V."/>
            <person name="Cheng J.-F."/>
            <person name="Hugenholtz P."/>
            <person name="Woyke T."/>
            <person name="Wu D."/>
            <person name="Tindall B."/>
            <person name="Pomrenke H.G."/>
            <person name="Brambilla E."/>
            <person name="Klenk H.-P."/>
            <person name="Eisen J.A."/>
        </authorList>
    </citation>
    <scope>NUCLEOTIDE SEQUENCE [LARGE SCALE GENOMIC DNA]</scope>
    <source>
        <strain evidence="3">ATCC 49424 / DSM 5305 / JCM 21570 / NBRC 103401 / IFAM 1448</strain>
    </source>
</reference>
<dbReference type="InterPro" id="IPR036034">
    <property type="entry name" value="PDZ_sf"/>
</dbReference>
<dbReference type="KEGG" id="pbs:Plabr_3718"/>
<organism evidence="2 3">
    <name type="scientific">Rubinisphaera brasiliensis (strain ATCC 49424 / DSM 5305 / JCM 21570 / IAM 15109 / NBRC 103401 / IFAM 1448)</name>
    <name type="common">Planctomyces brasiliensis</name>
    <dbReference type="NCBI Taxonomy" id="756272"/>
    <lineage>
        <taxon>Bacteria</taxon>
        <taxon>Pseudomonadati</taxon>
        <taxon>Planctomycetota</taxon>
        <taxon>Planctomycetia</taxon>
        <taxon>Planctomycetales</taxon>
        <taxon>Planctomycetaceae</taxon>
        <taxon>Rubinisphaera</taxon>
    </lineage>
</organism>
<evidence type="ECO:0000259" key="1">
    <source>
        <dbReference type="PROSITE" id="PS50106"/>
    </source>
</evidence>
<dbReference type="Pfam" id="PF12770">
    <property type="entry name" value="CHAT"/>
    <property type="match status" value="1"/>
</dbReference>
<dbReference type="EMBL" id="CP002546">
    <property type="protein sequence ID" value="ADY61310.1"/>
    <property type="molecule type" value="Genomic_DNA"/>
</dbReference>
<dbReference type="Pfam" id="PF13180">
    <property type="entry name" value="PDZ_2"/>
    <property type="match status" value="1"/>
</dbReference>
<dbReference type="eggNOG" id="COG0265">
    <property type="taxonomic scope" value="Bacteria"/>
</dbReference>
<gene>
    <name evidence="2" type="ordered locus">Plabr_3718</name>
</gene>
<keyword evidence="3" id="KW-1185">Reference proteome</keyword>
<evidence type="ECO:0000313" key="2">
    <source>
        <dbReference type="EMBL" id="ADY61310.1"/>
    </source>
</evidence>
<dbReference type="AlphaFoldDB" id="F0SR63"/>
<dbReference type="InterPro" id="IPR001478">
    <property type="entry name" value="PDZ"/>
</dbReference>